<accession>A0A0G4FUX3</accession>
<dbReference type="InterPro" id="IPR012340">
    <property type="entry name" value="NA-bd_OB-fold"/>
</dbReference>
<dbReference type="EMBL" id="CDMZ01000653">
    <property type="protein sequence ID" value="CEM18756.1"/>
    <property type="molecule type" value="Genomic_DNA"/>
</dbReference>
<dbReference type="InterPro" id="IPR029146">
    <property type="entry name" value="Ten1_animal_plant"/>
</dbReference>
<dbReference type="GO" id="GO:0003697">
    <property type="term" value="F:single-stranded DNA binding"/>
    <property type="evidence" value="ECO:0007669"/>
    <property type="project" value="InterPro"/>
</dbReference>
<feature type="compositionally biased region" description="Acidic residues" evidence="1">
    <location>
        <begin position="104"/>
        <end position="115"/>
    </location>
</feature>
<reference evidence="2" key="1">
    <citation type="submission" date="2014-11" db="EMBL/GenBank/DDBJ databases">
        <authorList>
            <person name="Otto D Thomas"/>
            <person name="Naeem Raeece"/>
        </authorList>
    </citation>
    <scope>NUCLEOTIDE SEQUENCE</scope>
</reference>
<dbReference type="AlphaFoldDB" id="A0A0G4FUX3"/>
<sequence length="183" mass="20106">MSRPDTLCSAGLALLDEVQSCCEGQRVRVYGKVREHGNASSVGPPSPFCILEDGGNRLTVYLDLLGENASRLVKGRQYMFIGDVQEEDRGDPGKRATSSTDPIVLDEDEDEDMGQQEDVAMSADVQRDNREGSAKSKSRKVLQAKIFSDVTGMDMGFFKEVLRLRRLALPHLEGEANPIVDVS</sequence>
<dbReference type="Pfam" id="PF15490">
    <property type="entry name" value="Ten1_2"/>
    <property type="match status" value="1"/>
</dbReference>
<proteinExistence type="predicted"/>
<gene>
    <name evidence="2" type="ORF">Cvel_18895</name>
</gene>
<organism evidence="2">
    <name type="scientific">Chromera velia CCMP2878</name>
    <dbReference type="NCBI Taxonomy" id="1169474"/>
    <lineage>
        <taxon>Eukaryota</taxon>
        <taxon>Sar</taxon>
        <taxon>Alveolata</taxon>
        <taxon>Colpodellida</taxon>
        <taxon>Chromeraceae</taxon>
        <taxon>Chromera</taxon>
    </lineage>
</organism>
<dbReference type="GO" id="GO:1990879">
    <property type="term" value="C:CST complex"/>
    <property type="evidence" value="ECO:0007669"/>
    <property type="project" value="InterPro"/>
</dbReference>
<dbReference type="VEuPathDB" id="CryptoDB:Cvel_18895"/>
<evidence type="ECO:0008006" key="3">
    <source>
        <dbReference type="Google" id="ProtNLM"/>
    </source>
</evidence>
<evidence type="ECO:0000256" key="1">
    <source>
        <dbReference type="SAM" id="MobiDB-lite"/>
    </source>
</evidence>
<evidence type="ECO:0000313" key="2">
    <source>
        <dbReference type="EMBL" id="CEM18756.1"/>
    </source>
</evidence>
<protein>
    <recommendedName>
        <fullName evidence="3">OB domain-containing protein</fullName>
    </recommendedName>
</protein>
<name>A0A0G4FUX3_9ALVE</name>
<feature type="region of interest" description="Disordered" evidence="1">
    <location>
        <begin position="84"/>
        <end position="115"/>
    </location>
</feature>
<dbReference type="Gene3D" id="2.40.50.140">
    <property type="entry name" value="Nucleic acid-binding proteins"/>
    <property type="match status" value="1"/>
</dbReference>